<comment type="similarity">
    <text evidence="3 15">Belongs to the class-I aminoacyl-tRNA synthetase family. IleS type 2 subfamily.</text>
</comment>
<dbReference type="PRINTS" id="PR00984">
    <property type="entry name" value="TRNASYNTHILE"/>
</dbReference>
<feature type="domain" description="Methionyl/Valyl/Leucyl/Isoleucyl-tRNA synthetase anticodon-binding" evidence="18">
    <location>
        <begin position="948"/>
        <end position="1102"/>
    </location>
</feature>
<evidence type="ECO:0000259" key="18">
    <source>
        <dbReference type="Pfam" id="PF08264"/>
    </source>
</evidence>
<dbReference type="PANTHER" id="PTHR42780:SF1">
    <property type="entry name" value="ISOLEUCINE--TRNA LIGASE, CYTOPLASMIC"/>
    <property type="match status" value="1"/>
</dbReference>
<feature type="short sequence motif" description="'HIGH' region" evidence="15">
    <location>
        <begin position="56"/>
        <end position="66"/>
    </location>
</feature>
<dbReference type="EC" id="6.1.1.5" evidence="15"/>
<dbReference type="GO" id="GO:0002161">
    <property type="term" value="F:aminoacyl-tRNA deacylase activity"/>
    <property type="evidence" value="ECO:0007669"/>
    <property type="project" value="InterPro"/>
</dbReference>
<dbReference type="GO" id="GO:0006428">
    <property type="term" value="P:isoleucyl-tRNA aminoacylation"/>
    <property type="evidence" value="ECO:0007669"/>
    <property type="project" value="UniProtKB-UniRule"/>
</dbReference>
<dbReference type="GO" id="GO:0005737">
    <property type="term" value="C:cytoplasm"/>
    <property type="evidence" value="ECO:0007669"/>
    <property type="project" value="UniProtKB-SubCell"/>
</dbReference>
<comment type="subunit">
    <text evidence="4 15">Monomer.</text>
</comment>
<dbReference type="InterPro" id="IPR002301">
    <property type="entry name" value="Ile-tRNA-ligase"/>
</dbReference>
<dbReference type="GO" id="GO:0005524">
    <property type="term" value="F:ATP binding"/>
    <property type="evidence" value="ECO:0007669"/>
    <property type="project" value="UniProtKB-UniRule"/>
</dbReference>
<comment type="cofactor">
    <cofactor evidence="1 15">
        <name>Zn(2+)</name>
        <dbReference type="ChEBI" id="CHEBI:29105"/>
    </cofactor>
</comment>
<gene>
    <name evidence="15" type="primary">ileS</name>
    <name evidence="19" type="ORF">COV10_04735</name>
</gene>
<dbReference type="GO" id="GO:0000049">
    <property type="term" value="F:tRNA binding"/>
    <property type="evidence" value="ECO:0007669"/>
    <property type="project" value="InterPro"/>
</dbReference>
<comment type="domain">
    <text evidence="15">IleRS has two distinct active sites: one for aminoacylation and one for editing. The misactivated valine is translocated from the active site to the editing site, which sterically excludes the correctly activated isoleucine. The single editing site contains two valyl binding pockets, one specific for each substrate (Val-AMP or Val-tRNA(Ile)).</text>
</comment>
<dbReference type="EMBL" id="PCYI01000030">
    <property type="protein sequence ID" value="PIR44416.1"/>
    <property type="molecule type" value="Genomic_DNA"/>
</dbReference>
<name>A0A2H0RDG3_9BACT</name>
<dbReference type="AlphaFoldDB" id="A0A2H0RDG3"/>
<organism evidence="19 20">
    <name type="scientific">Candidatus Vogelbacteria bacterium CG10_big_fil_rev_8_21_14_0_10_51_16</name>
    <dbReference type="NCBI Taxonomy" id="1975045"/>
    <lineage>
        <taxon>Bacteria</taxon>
        <taxon>Candidatus Vogeliibacteriota</taxon>
    </lineage>
</organism>
<feature type="domain" description="Aminoacyl-tRNA synthetase class Ia" evidence="17">
    <location>
        <begin position="737"/>
        <end position="878"/>
    </location>
</feature>
<keyword evidence="6 15" id="KW-0436">Ligase</keyword>
<dbReference type="Proteomes" id="UP000228767">
    <property type="component" value="Unassembled WGS sequence"/>
</dbReference>
<evidence type="ECO:0000256" key="5">
    <source>
        <dbReference type="ARBA" id="ARBA00022490"/>
    </source>
</evidence>
<keyword evidence="9 15" id="KW-0862">Zinc</keyword>
<dbReference type="SUPFAM" id="SSF47323">
    <property type="entry name" value="Anticodon-binding domain of a subclass of class I aminoacyl-tRNA synthetases"/>
    <property type="match status" value="1"/>
</dbReference>
<comment type="subcellular location">
    <subcellularLocation>
        <location evidence="2 15">Cytoplasm</location>
    </subcellularLocation>
</comment>
<evidence type="ECO:0000313" key="19">
    <source>
        <dbReference type="EMBL" id="PIR44416.1"/>
    </source>
</evidence>
<feature type="compositionally biased region" description="Basic and acidic residues" evidence="16">
    <location>
        <begin position="7"/>
        <end position="20"/>
    </location>
</feature>
<comment type="caution">
    <text evidence="19">The sequence shown here is derived from an EMBL/GenBank/DDBJ whole genome shotgun (WGS) entry which is preliminary data.</text>
</comment>
<evidence type="ECO:0000256" key="16">
    <source>
        <dbReference type="SAM" id="MobiDB-lite"/>
    </source>
</evidence>
<dbReference type="PANTHER" id="PTHR42780">
    <property type="entry name" value="SOLEUCYL-TRNA SYNTHETASE"/>
    <property type="match status" value="1"/>
</dbReference>
<dbReference type="InterPro" id="IPR009008">
    <property type="entry name" value="Val/Leu/Ile-tRNA-synth_edit"/>
</dbReference>
<evidence type="ECO:0000256" key="7">
    <source>
        <dbReference type="ARBA" id="ARBA00022723"/>
    </source>
</evidence>
<dbReference type="Gene3D" id="3.40.50.1240">
    <property type="entry name" value="Phosphoglycerate mutase-like"/>
    <property type="match status" value="1"/>
</dbReference>
<dbReference type="InterPro" id="IPR009080">
    <property type="entry name" value="tRNAsynth_Ia_anticodon-bd"/>
</dbReference>
<keyword evidence="5 15" id="KW-0963">Cytoplasm</keyword>
<dbReference type="InterPro" id="IPR014729">
    <property type="entry name" value="Rossmann-like_a/b/a_fold"/>
</dbReference>
<dbReference type="Pfam" id="PF08264">
    <property type="entry name" value="Anticodon_1"/>
    <property type="match status" value="1"/>
</dbReference>
<dbReference type="Gene3D" id="1.10.730.10">
    <property type="entry name" value="Isoleucyl-tRNA Synthetase, Domain 1"/>
    <property type="match status" value="1"/>
</dbReference>
<keyword evidence="10 15" id="KW-0067">ATP-binding</keyword>
<dbReference type="SUPFAM" id="SSF52374">
    <property type="entry name" value="Nucleotidylyl transferase"/>
    <property type="match status" value="1"/>
</dbReference>
<feature type="domain" description="Aminoacyl-tRNA synthetase class Ia" evidence="17">
    <location>
        <begin position="26"/>
        <end position="522"/>
    </location>
</feature>
<feature type="binding site" evidence="15">
    <location>
        <position position="849"/>
    </location>
    <ligand>
        <name>ATP</name>
        <dbReference type="ChEBI" id="CHEBI:30616"/>
    </ligand>
</feature>
<comment type="catalytic activity">
    <reaction evidence="14 15">
        <text>tRNA(Ile) + L-isoleucine + ATP = L-isoleucyl-tRNA(Ile) + AMP + diphosphate</text>
        <dbReference type="Rhea" id="RHEA:11060"/>
        <dbReference type="Rhea" id="RHEA-COMP:9666"/>
        <dbReference type="Rhea" id="RHEA-COMP:9695"/>
        <dbReference type="ChEBI" id="CHEBI:30616"/>
        <dbReference type="ChEBI" id="CHEBI:33019"/>
        <dbReference type="ChEBI" id="CHEBI:58045"/>
        <dbReference type="ChEBI" id="CHEBI:78442"/>
        <dbReference type="ChEBI" id="CHEBI:78528"/>
        <dbReference type="ChEBI" id="CHEBI:456215"/>
        <dbReference type="EC" id="6.1.1.5"/>
    </reaction>
</comment>
<feature type="short sequence motif" description="'KMSKS' region" evidence="15">
    <location>
        <begin position="846"/>
        <end position="850"/>
    </location>
</feature>
<sequence length="1227" mass="140801">MYLSDMVDDKAKEKKTETAPEREERILLFWEDREIFKKSLEKESPKGDYVFYEGPPTANGKPGIHHLEARAFKDVIPRYKTMRGYHVRRKGGWDTHGLPVELQVEKKLGLNSKKAIEEYGIAKFNKQCKESVWEYLEDWKRFTKRIGFWVDLDHPYVTYHNSYIEALWQVLKTVHKKDLLYKDYKVVPWCPRCGTALSSHELGQIDAYKDVKDLSVYVKFKIKEGQAVGSGQWAVGKNTHILAWTTTPWTLPGNVALAVGEEIEYIKAGIRYQTSDISEYYIIAKERVAAVLKDTEYEVVAEMKGKDLLGLEYEPLYPFTAEQVAGEQKEALRKAYRVYGADFVTTTDGTGVVHTAVMYGADDFELGTKIGLPKHHLVDPQGNFVADTGFLQGRFVKDESVAVDIVKDLAHRGLLFKKEKYEHSYPHCWRCQTPLLYYARDSWYIRMSSLRSELVKENESINWEPSYIRDGRFGEWLREIKDWAISRERYWGTPLPVWTTASGKMEVIGSMEELRERTKKSGNRYFVMRHGEATSNEQKRMTSDPTALAHLTEDGHRQVRAAAHQLRDKDIGLIVHSGYHRTRETAEEVAREIGLAPDRVVAEERFHEALFGVMEGATVEEYHTFFTSDRDRFTMAPEGGETYAEMRARMVAGLEKLENQYKDTGILIVGHGGPLWALGRGYRGESVEQMSEGQFRDDFLENAEWRALDFVPYPHDADYFLDLHRPYIDGLDIVSLSGEPMTRTHEVMDVWFDSGAMPFAQDADSRGQVRGQDADKTRMESDAVGGETFDKLWARTPYPADFIAEAIDQTRGWFYTLHAVGVLMGRGKAFRNVICLGLVNDAQGKKMSKSIGNVVDPWEMIEKYGVDTLRLWMCAVNQPGDAKSFDEKTVAEMRNKFFNLLYNVLAFYELYGAQGKAQSTNDTKLQKTDVAFTTNYKLQATSSLNILDQWIVARLEELTALTTEKLDAYKLLEPVRAMRDFIDDLSTWYLRRSRERLKEGDEEAVATLRYVLLTLAKLMAPFAPFAAEDIWLRLRTGEEDESVHLASWPEPEKHEARDSKHETNSKHEIRSTKKEDLLGAMQKTREIVSLALEQRARAAIKVRQPLASLRLQTTNYKLTTEFLELVKDEVNVREVIYDENLATPVELDTTLTPELKQEGELRDLMRAVQDLRKEKGLQAQEQIVLTLPVAHKELAQKYETELKKGVKAARVTFAEQAEPSLELIHEK</sequence>
<evidence type="ECO:0000256" key="8">
    <source>
        <dbReference type="ARBA" id="ARBA00022741"/>
    </source>
</evidence>
<dbReference type="InterPro" id="IPR013155">
    <property type="entry name" value="M/V/L/I-tRNA-synth_anticd-bd"/>
</dbReference>
<evidence type="ECO:0000256" key="14">
    <source>
        <dbReference type="ARBA" id="ARBA00048359"/>
    </source>
</evidence>
<dbReference type="SUPFAM" id="SSF50677">
    <property type="entry name" value="ValRS/IleRS/LeuRS editing domain"/>
    <property type="match status" value="1"/>
</dbReference>
<evidence type="ECO:0000256" key="2">
    <source>
        <dbReference type="ARBA" id="ARBA00004496"/>
    </source>
</evidence>
<evidence type="ECO:0000256" key="13">
    <source>
        <dbReference type="ARBA" id="ARBA00025217"/>
    </source>
</evidence>
<feature type="compositionally biased region" description="Basic and acidic residues" evidence="16">
    <location>
        <begin position="1050"/>
        <end position="1070"/>
    </location>
</feature>
<dbReference type="SUPFAM" id="SSF53254">
    <property type="entry name" value="Phosphoglycerate mutase-like"/>
    <property type="match status" value="1"/>
</dbReference>
<evidence type="ECO:0000256" key="4">
    <source>
        <dbReference type="ARBA" id="ARBA00011245"/>
    </source>
</evidence>
<feature type="region of interest" description="Disordered" evidence="16">
    <location>
        <begin position="1"/>
        <end position="20"/>
    </location>
</feature>
<protein>
    <recommendedName>
        <fullName evidence="15">Isoleucine--tRNA ligase</fullName>
        <ecNumber evidence="15">6.1.1.5</ecNumber>
    </recommendedName>
    <alternativeName>
        <fullName evidence="15">Isoleucyl-tRNA synthetase</fullName>
        <shortName evidence="15">IleRS</shortName>
    </alternativeName>
</protein>
<evidence type="ECO:0000256" key="3">
    <source>
        <dbReference type="ARBA" id="ARBA00007078"/>
    </source>
</evidence>
<evidence type="ECO:0000256" key="1">
    <source>
        <dbReference type="ARBA" id="ARBA00001947"/>
    </source>
</evidence>
<accession>A0A2H0RDG3</accession>
<proteinExistence type="inferred from homology"/>
<reference evidence="19 20" key="1">
    <citation type="submission" date="2017-09" db="EMBL/GenBank/DDBJ databases">
        <title>Depth-based differentiation of microbial function through sediment-hosted aquifers and enrichment of novel symbionts in the deep terrestrial subsurface.</title>
        <authorList>
            <person name="Probst A.J."/>
            <person name="Ladd B."/>
            <person name="Jarett J.K."/>
            <person name="Geller-Mcgrath D.E."/>
            <person name="Sieber C.M."/>
            <person name="Emerson J.B."/>
            <person name="Anantharaman K."/>
            <person name="Thomas B.C."/>
            <person name="Malmstrom R."/>
            <person name="Stieglmeier M."/>
            <person name="Klingl A."/>
            <person name="Woyke T."/>
            <person name="Ryan C.M."/>
            <person name="Banfield J.F."/>
        </authorList>
    </citation>
    <scope>NUCLEOTIDE SEQUENCE [LARGE SCALE GENOMIC DNA]</scope>
    <source>
        <strain evidence="19">CG10_big_fil_rev_8_21_14_0_10_51_16</strain>
    </source>
</reference>
<evidence type="ECO:0000256" key="6">
    <source>
        <dbReference type="ARBA" id="ARBA00022598"/>
    </source>
</evidence>
<dbReference type="GO" id="GO:0008270">
    <property type="term" value="F:zinc ion binding"/>
    <property type="evidence" value="ECO:0007669"/>
    <property type="project" value="UniProtKB-UniRule"/>
</dbReference>
<dbReference type="CDD" id="cd07961">
    <property type="entry name" value="Anticodon_Ia_Ile_ABEc"/>
    <property type="match status" value="1"/>
</dbReference>
<evidence type="ECO:0000256" key="12">
    <source>
        <dbReference type="ARBA" id="ARBA00023146"/>
    </source>
</evidence>
<dbReference type="SMART" id="SM00855">
    <property type="entry name" value="PGAM"/>
    <property type="match status" value="1"/>
</dbReference>
<evidence type="ECO:0000256" key="10">
    <source>
        <dbReference type="ARBA" id="ARBA00022840"/>
    </source>
</evidence>
<dbReference type="Pfam" id="PF00300">
    <property type="entry name" value="His_Phos_1"/>
    <property type="match status" value="1"/>
</dbReference>
<comment type="function">
    <text evidence="13 15">Catalyzes the attachment of isoleucine to tRNA(Ile). As IleRS can inadvertently accommodate and process structurally similar amino acids such as valine, to avoid such errors it has two additional distinct tRNA(Ile)-dependent editing activities. One activity is designated as 'pretransfer' editing and involves the hydrolysis of activated Val-AMP. The other activity is designated 'posttransfer' editing and involves deacylation of mischarged Val-tRNA(Ile).</text>
</comment>
<evidence type="ECO:0000256" key="9">
    <source>
        <dbReference type="ARBA" id="ARBA00022833"/>
    </source>
</evidence>
<dbReference type="Pfam" id="PF00133">
    <property type="entry name" value="tRNA-synt_1"/>
    <property type="match status" value="2"/>
</dbReference>
<evidence type="ECO:0000259" key="17">
    <source>
        <dbReference type="Pfam" id="PF00133"/>
    </source>
</evidence>
<dbReference type="InterPro" id="IPR023586">
    <property type="entry name" value="Ile-tRNA-ligase_type2"/>
</dbReference>
<dbReference type="Gene3D" id="3.40.50.620">
    <property type="entry name" value="HUPs"/>
    <property type="match status" value="3"/>
</dbReference>
<dbReference type="Gene3D" id="3.90.740.10">
    <property type="entry name" value="Valyl/Leucyl/Isoleucyl-tRNA synthetase, editing domain"/>
    <property type="match status" value="1"/>
</dbReference>
<evidence type="ECO:0000256" key="15">
    <source>
        <dbReference type="HAMAP-Rule" id="MF_02003"/>
    </source>
</evidence>
<keyword evidence="12 15" id="KW-0030">Aminoacyl-tRNA synthetase</keyword>
<dbReference type="FunFam" id="3.40.50.620:FF:000063">
    <property type="entry name" value="Isoleucine--tRNA ligase"/>
    <property type="match status" value="1"/>
</dbReference>
<dbReference type="CDD" id="cd07067">
    <property type="entry name" value="HP_PGM_like"/>
    <property type="match status" value="1"/>
</dbReference>
<evidence type="ECO:0000313" key="20">
    <source>
        <dbReference type="Proteomes" id="UP000228767"/>
    </source>
</evidence>
<keyword evidence="7 15" id="KW-0479">Metal-binding</keyword>
<keyword evidence="8 15" id="KW-0547">Nucleotide-binding</keyword>
<dbReference type="InterPro" id="IPR013078">
    <property type="entry name" value="His_Pase_superF_clade-1"/>
</dbReference>
<keyword evidence="11 15" id="KW-0648">Protein biosynthesis</keyword>
<evidence type="ECO:0000256" key="11">
    <source>
        <dbReference type="ARBA" id="ARBA00022917"/>
    </source>
</evidence>
<feature type="region of interest" description="Disordered" evidence="16">
    <location>
        <begin position="1043"/>
        <end position="1070"/>
    </location>
</feature>
<dbReference type="HAMAP" id="MF_02003">
    <property type="entry name" value="Ile_tRNA_synth_type2"/>
    <property type="match status" value="1"/>
</dbReference>
<dbReference type="InterPro" id="IPR029033">
    <property type="entry name" value="His_PPase_superfam"/>
</dbReference>
<dbReference type="GO" id="GO:0004822">
    <property type="term" value="F:isoleucine-tRNA ligase activity"/>
    <property type="evidence" value="ECO:0007669"/>
    <property type="project" value="UniProtKB-UniRule"/>
</dbReference>
<dbReference type="InterPro" id="IPR033709">
    <property type="entry name" value="Anticodon_Ile_ABEc"/>
</dbReference>
<dbReference type="InterPro" id="IPR002300">
    <property type="entry name" value="aa-tRNA-synth_Ia"/>
</dbReference>